<name>A0A1H9TU90_9PSEU</name>
<gene>
    <name evidence="1" type="ORF">SAMN05216188_11978</name>
</gene>
<evidence type="ECO:0000313" key="2">
    <source>
        <dbReference type="Proteomes" id="UP000199352"/>
    </source>
</evidence>
<proteinExistence type="predicted"/>
<organism evidence="1 2">
    <name type="scientific">Lentzea xinjiangensis</name>
    <dbReference type="NCBI Taxonomy" id="402600"/>
    <lineage>
        <taxon>Bacteria</taxon>
        <taxon>Bacillati</taxon>
        <taxon>Actinomycetota</taxon>
        <taxon>Actinomycetes</taxon>
        <taxon>Pseudonocardiales</taxon>
        <taxon>Pseudonocardiaceae</taxon>
        <taxon>Lentzea</taxon>
    </lineage>
</organism>
<keyword evidence="2" id="KW-1185">Reference proteome</keyword>
<sequence>MSVLTGNATIIDPHDVSEYLAMFARLERLAVRGEILKDLLDQIARDHRNLG</sequence>
<dbReference type="AlphaFoldDB" id="A0A1H9TU90"/>
<dbReference type="EMBL" id="FOFR01000019">
    <property type="protein sequence ID" value="SES00785.1"/>
    <property type="molecule type" value="Genomic_DNA"/>
</dbReference>
<protein>
    <recommendedName>
        <fullName evidence="3">DUF5753 domain-containing protein</fullName>
    </recommendedName>
</protein>
<dbReference type="RefSeq" id="WP_177221512.1">
    <property type="nucleotide sequence ID" value="NZ_FOFR01000019.1"/>
</dbReference>
<dbReference type="Proteomes" id="UP000199352">
    <property type="component" value="Unassembled WGS sequence"/>
</dbReference>
<reference evidence="2" key="1">
    <citation type="submission" date="2016-10" db="EMBL/GenBank/DDBJ databases">
        <authorList>
            <person name="Varghese N."/>
            <person name="Submissions S."/>
        </authorList>
    </citation>
    <scope>NUCLEOTIDE SEQUENCE [LARGE SCALE GENOMIC DNA]</scope>
    <source>
        <strain evidence="2">CGMCC 4.3525</strain>
    </source>
</reference>
<evidence type="ECO:0000313" key="1">
    <source>
        <dbReference type="EMBL" id="SES00785.1"/>
    </source>
</evidence>
<accession>A0A1H9TU90</accession>
<dbReference type="STRING" id="402600.SAMN05216188_11978"/>
<evidence type="ECO:0008006" key="3">
    <source>
        <dbReference type="Google" id="ProtNLM"/>
    </source>
</evidence>